<dbReference type="EMBL" id="LGKG01000112">
    <property type="protein sequence ID" value="KPC64151.1"/>
    <property type="molecule type" value="Genomic_DNA"/>
</dbReference>
<dbReference type="InterPro" id="IPR012347">
    <property type="entry name" value="Ferritin-like"/>
</dbReference>
<accession>A0A0N0H134</accession>
<evidence type="ECO:0000313" key="3">
    <source>
        <dbReference type="Proteomes" id="UP000037982"/>
    </source>
</evidence>
<sequence>MTTIAARYESDAITRLLRAPDEERDVEWLKEALQQAVLIELATIPPYSTALWSIDRTPDMEIEIYQDIREIIFDEMSHFGLVCNMLTTIGGTPLIADEAVVPKYPGPLPGGVRPCIRAFLSGLNRDSVELFSEIEKPETPVITMRAEGLRPGETYSSIGVFYDAILDAFRTSQVEFTGERQVKFPLGAKHGQGNDIVPITKIEDVKKAIKIIKEQGEGTSTSPENPFPGKKGELSHYYTFREMYHGKKLVKNPTTERWEFTGPVVELPQAHPVAMVPRGGWQNDPVNRPNATTQTLLDGFNETYTDMLQALQDAWSSPQQPIGKAIGAMGKMREIAGEIVVIPLPDGSGRTYGPEFLFRRR</sequence>
<proteinExistence type="predicted"/>
<feature type="domain" description="Iminophenyl-pyruvate dimer synthase" evidence="1">
    <location>
        <begin position="33"/>
        <end position="245"/>
    </location>
</feature>
<dbReference type="Gene3D" id="1.20.1260.10">
    <property type="match status" value="1"/>
</dbReference>
<evidence type="ECO:0000313" key="2">
    <source>
        <dbReference type="EMBL" id="KPC64151.1"/>
    </source>
</evidence>
<dbReference type="PATRIC" id="fig|66876.3.peg.3122"/>
<dbReference type="InterPro" id="IPR026820">
    <property type="entry name" value="VioB/RebD_dom"/>
</dbReference>
<organism evidence="2 3">
    <name type="scientific">Streptomyces chattanoogensis</name>
    <dbReference type="NCBI Taxonomy" id="66876"/>
    <lineage>
        <taxon>Bacteria</taxon>
        <taxon>Bacillati</taxon>
        <taxon>Actinomycetota</taxon>
        <taxon>Actinomycetes</taxon>
        <taxon>Kitasatosporales</taxon>
        <taxon>Streptomycetaceae</taxon>
        <taxon>Streptomyces</taxon>
    </lineage>
</organism>
<dbReference type="Proteomes" id="UP000037982">
    <property type="component" value="Unassembled WGS sequence"/>
</dbReference>
<dbReference type="AlphaFoldDB" id="A0A0N0H134"/>
<dbReference type="PANTHER" id="PTHR34400:SF4">
    <property type="entry name" value="MEMBRANE PROTEIN"/>
    <property type="match status" value="1"/>
</dbReference>
<comment type="caution">
    <text evidence="2">The sequence shown here is derived from an EMBL/GenBank/DDBJ whole genome shotgun (WGS) entry which is preliminary data.</text>
</comment>
<dbReference type="PANTHER" id="PTHR34400">
    <property type="match status" value="1"/>
</dbReference>
<name>A0A0N0H134_9ACTN</name>
<reference evidence="3" key="1">
    <citation type="submission" date="2015-07" db="EMBL/GenBank/DDBJ databases">
        <authorList>
            <person name="Ju K.-S."/>
            <person name="Doroghazi J.R."/>
            <person name="Metcalf W.W."/>
        </authorList>
    </citation>
    <scope>NUCLEOTIDE SEQUENCE [LARGE SCALE GENOMIC DNA]</scope>
    <source>
        <strain evidence="3">NRRL ISP-5002</strain>
    </source>
</reference>
<dbReference type="RefSeq" id="WP_053923986.1">
    <property type="nucleotide sequence ID" value="NZ_LGKG01000112.1"/>
</dbReference>
<evidence type="ECO:0000259" key="1">
    <source>
        <dbReference type="Pfam" id="PF12902"/>
    </source>
</evidence>
<dbReference type="Pfam" id="PF12902">
    <property type="entry name" value="Ferritin-like"/>
    <property type="match status" value="1"/>
</dbReference>
<keyword evidence="3" id="KW-1185">Reference proteome</keyword>
<protein>
    <recommendedName>
        <fullName evidence="1">Iminophenyl-pyruvate dimer synthase domain-containing protein</fullName>
    </recommendedName>
</protein>
<gene>
    <name evidence="2" type="ORF">ADL29_14160</name>
</gene>